<dbReference type="RefSeq" id="WP_116694558.1">
    <property type="nucleotide sequence ID" value="NZ_QEHR01000005.1"/>
</dbReference>
<keyword evidence="3" id="KW-1185">Reference proteome</keyword>
<evidence type="ECO:0000256" key="1">
    <source>
        <dbReference type="SAM" id="SignalP"/>
    </source>
</evidence>
<dbReference type="Proteomes" id="UP000245962">
    <property type="component" value="Unassembled WGS sequence"/>
</dbReference>
<comment type="caution">
    <text evidence="2">The sequence shown here is derived from an EMBL/GenBank/DDBJ whole genome shotgun (WGS) entry which is preliminary data.</text>
</comment>
<reference evidence="2 3" key="1">
    <citation type="submission" date="2018-04" db="EMBL/GenBank/DDBJ databases">
        <title>Marixanthomonas spongiae HN-E44 sp. nov., isolated from a marine sponge.</title>
        <authorList>
            <person name="Luo L."/>
            <person name="Zhuang L."/>
        </authorList>
    </citation>
    <scope>NUCLEOTIDE SEQUENCE [LARGE SCALE GENOMIC DNA]</scope>
    <source>
        <strain evidence="2 3">HN-E44</strain>
    </source>
</reference>
<evidence type="ECO:0000313" key="3">
    <source>
        <dbReference type="Proteomes" id="UP000245962"/>
    </source>
</evidence>
<dbReference type="PROSITE" id="PS51257">
    <property type="entry name" value="PROKAR_LIPOPROTEIN"/>
    <property type="match status" value="1"/>
</dbReference>
<evidence type="ECO:0000313" key="2">
    <source>
        <dbReference type="EMBL" id="PVW14781.1"/>
    </source>
</evidence>
<dbReference type="AlphaFoldDB" id="A0A2U0I100"/>
<proteinExistence type="predicted"/>
<sequence length="253" mass="28888">MKQKLLFIFSVFLSCILSYAQEVNDDGLLYHNGLLSLTYTKAIYKNDTIYNAHKEEQKVLKDGGAQELLKEGVKPYVNIKYVPISLIGNILSYERMQDDYWGGVIGISSAISVINVATQEPYSVLNIVEEASLLKAIKNDTYVTNSSGVDSTKLQQAKTFEDVLTLLNDQLQYPSTHFTLYSYAILDYNKTENKLALRLIRKKSYSHLPSFLQLGIKVTPNKEFAEKLKQNNNFYMGTFLKGRVTHQSFYKKF</sequence>
<name>A0A2U0I100_9FLAO</name>
<gene>
    <name evidence="2" type="ORF">DDV96_09710</name>
</gene>
<organism evidence="2 3">
    <name type="scientific">Marixanthomonas spongiae</name>
    <dbReference type="NCBI Taxonomy" id="2174845"/>
    <lineage>
        <taxon>Bacteria</taxon>
        <taxon>Pseudomonadati</taxon>
        <taxon>Bacteroidota</taxon>
        <taxon>Flavobacteriia</taxon>
        <taxon>Flavobacteriales</taxon>
        <taxon>Flavobacteriaceae</taxon>
        <taxon>Marixanthomonas</taxon>
    </lineage>
</organism>
<feature type="chain" id="PRO_5015458002" evidence="1">
    <location>
        <begin position="21"/>
        <end position="253"/>
    </location>
</feature>
<feature type="signal peptide" evidence="1">
    <location>
        <begin position="1"/>
        <end position="20"/>
    </location>
</feature>
<dbReference type="EMBL" id="QEHR01000005">
    <property type="protein sequence ID" value="PVW14781.1"/>
    <property type="molecule type" value="Genomic_DNA"/>
</dbReference>
<protein>
    <submittedName>
        <fullName evidence="2">Uncharacterized protein</fullName>
    </submittedName>
</protein>
<keyword evidence="1" id="KW-0732">Signal</keyword>
<accession>A0A2U0I100</accession>